<gene>
    <name evidence="1" type="ORF">WCV66_12460</name>
</gene>
<evidence type="ECO:0008006" key="3">
    <source>
        <dbReference type="Google" id="ProtNLM"/>
    </source>
</evidence>
<reference evidence="1 2" key="1">
    <citation type="submission" date="2024-02" db="EMBL/GenBank/DDBJ databases">
        <title>Seven novel Bacillus-like species.</title>
        <authorList>
            <person name="Liu G."/>
        </authorList>
    </citation>
    <scope>NUCLEOTIDE SEQUENCE [LARGE SCALE GENOMIC DNA]</scope>
    <source>
        <strain evidence="1 2">FJAT-53654</strain>
    </source>
</reference>
<dbReference type="RefSeq" id="WP_338789156.1">
    <property type="nucleotide sequence ID" value="NZ_CP147403.1"/>
</dbReference>
<dbReference type="Proteomes" id="UP001368328">
    <property type="component" value="Chromosome"/>
</dbReference>
<organism evidence="1 2">
    <name type="scientific">Metabacillus rhizosphaerae</name>
    <dbReference type="NCBI Taxonomy" id="3117747"/>
    <lineage>
        <taxon>Bacteria</taxon>
        <taxon>Bacillati</taxon>
        <taxon>Bacillota</taxon>
        <taxon>Bacilli</taxon>
        <taxon>Bacillales</taxon>
        <taxon>Bacillaceae</taxon>
        <taxon>Metabacillus</taxon>
    </lineage>
</organism>
<evidence type="ECO:0000313" key="1">
    <source>
        <dbReference type="EMBL" id="WXB90943.1"/>
    </source>
</evidence>
<accession>A0ABZ2MZR3</accession>
<keyword evidence="2" id="KW-1185">Reference proteome</keyword>
<dbReference type="EMBL" id="CP147403">
    <property type="protein sequence ID" value="WXB90943.1"/>
    <property type="molecule type" value="Genomic_DNA"/>
</dbReference>
<sequence>MHLFFACIKKNLHDSLIIAFIKTLAAFLTPLLLSSTYSSAIPLISRIHVGACLQTFNNPVKIRPRCFPSHKESASFNIGNAASASGSPISAKLQIVWTE</sequence>
<proteinExistence type="predicted"/>
<protein>
    <recommendedName>
        <fullName evidence="3">Secreted protein</fullName>
    </recommendedName>
</protein>
<name>A0ABZ2MZR3_9BACI</name>
<evidence type="ECO:0000313" key="2">
    <source>
        <dbReference type="Proteomes" id="UP001368328"/>
    </source>
</evidence>